<dbReference type="GO" id="GO:0046872">
    <property type="term" value="F:metal ion binding"/>
    <property type="evidence" value="ECO:0007669"/>
    <property type="project" value="InterPro"/>
</dbReference>
<dbReference type="Gene3D" id="3.30.470.20">
    <property type="entry name" value="ATP-grasp fold, B domain"/>
    <property type="match status" value="1"/>
</dbReference>
<dbReference type="PROSITE" id="PS50975">
    <property type="entry name" value="ATP_GRASP"/>
    <property type="match status" value="1"/>
</dbReference>
<dbReference type="GO" id="GO:0008716">
    <property type="term" value="F:D-alanine-D-alanine ligase activity"/>
    <property type="evidence" value="ECO:0007669"/>
    <property type="project" value="InterPro"/>
</dbReference>
<protein>
    <recommendedName>
        <fullName evidence="3">ATP-grasp domain-containing protein</fullName>
    </recommendedName>
</protein>
<dbReference type="InterPro" id="IPR013815">
    <property type="entry name" value="ATP_grasp_subdomain_1"/>
</dbReference>
<dbReference type="GO" id="GO:0018169">
    <property type="term" value="F:ribosomal S6-glutamic acid ligase activity"/>
    <property type="evidence" value="ECO:0007669"/>
    <property type="project" value="TreeGrafter"/>
</dbReference>
<reference evidence="4 5" key="1">
    <citation type="submission" date="2020-10" db="EMBL/GenBank/DDBJ databases">
        <title>Complete genome sequence of Paludibaculum fermentans P105T, a facultatively anaerobic acidobacterium capable of dissimilatory Fe(III) reduction.</title>
        <authorList>
            <person name="Dedysh S.N."/>
            <person name="Beletsky A.V."/>
            <person name="Kulichevskaya I.S."/>
            <person name="Mardanov A.V."/>
            <person name="Ravin N.V."/>
        </authorList>
    </citation>
    <scope>NUCLEOTIDE SEQUENCE [LARGE SCALE GENOMIC DNA]</scope>
    <source>
        <strain evidence="4 5">P105</strain>
    </source>
</reference>
<name>A0A7S7NVV2_PALFE</name>
<dbReference type="KEGG" id="pfer:IRI77_12300"/>
<dbReference type="Pfam" id="PF07478">
    <property type="entry name" value="Dala_Dala_lig_C"/>
    <property type="match status" value="1"/>
</dbReference>
<dbReference type="PANTHER" id="PTHR21621:SF0">
    <property type="entry name" value="BETA-CITRYLGLUTAMATE SYNTHASE B-RELATED"/>
    <property type="match status" value="1"/>
</dbReference>
<dbReference type="InterPro" id="IPR011761">
    <property type="entry name" value="ATP-grasp"/>
</dbReference>
<dbReference type="RefSeq" id="WP_194452346.1">
    <property type="nucleotide sequence ID" value="NZ_CP063849.1"/>
</dbReference>
<keyword evidence="2" id="KW-0547">Nucleotide-binding</keyword>
<dbReference type="InterPro" id="IPR011095">
    <property type="entry name" value="Dala_Dala_lig_C"/>
</dbReference>
<dbReference type="GO" id="GO:0009432">
    <property type="term" value="P:SOS response"/>
    <property type="evidence" value="ECO:0007669"/>
    <property type="project" value="TreeGrafter"/>
</dbReference>
<evidence type="ECO:0000259" key="3">
    <source>
        <dbReference type="PROSITE" id="PS50975"/>
    </source>
</evidence>
<sequence>MPARLAILYEHPEWFRPLFAELSKQGVPYEEWRADELVFDLDEQEFPDLVLNRMSPSAAFRGHGHGQFAVRDFLTHLEARRVALVNGAQAYEYEVSKIRQHDLFRRCGARTPRTRAVNHPSLLPKAAEGLTYPLLVKPNCGGAGGGIRRVDSERDLATGEFTFGCDHTALVQEFIPTRDGSCYRIEVLDGEVLYCVRIQREGQGFNLCPADVCQSAAKPVFTRCEPLPEAAVTALAVARLGKMDVCGVEYMVDHRSGDPVFYDLNALSNFVVNAESIVGFNPTKRFVEYLTRRLYAAGRARY</sequence>
<dbReference type="GO" id="GO:0005737">
    <property type="term" value="C:cytoplasm"/>
    <property type="evidence" value="ECO:0007669"/>
    <property type="project" value="TreeGrafter"/>
</dbReference>
<evidence type="ECO:0000256" key="1">
    <source>
        <dbReference type="ARBA" id="ARBA00022598"/>
    </source>
</evidence>
<evidence type="ECO:0000313" key="5">
    <source>
        <dbReference type="Proteomes" id="UP000593892"/>
    </source>
</evidence>
<evidence type="ECO:0000256" key="2">
    <source>
        <dbReference type="PROSITE-ProRule" id="PRU00409"/>
    </source>
</evidence>
<feature type="domain" description="ATP-grasp" evidence="3">
    <location>
        <begin position="101"/>
        <end position="291"/>
    </location>
</feature>
<dbReference type="EMBL" id="CP063849">
    <property type="protein sequence ID" value="QOY90688.1"/>
    <property type="molecule type" value="Genomic_DNA"/>
</dbReference>
<dbReference type="PANTHER" id="PTHR21621">
    <property type="entry name" value="RIBOSOMAL PROTEIN S6 MODIFICATION PROTEIN"/>
    <property type="match status" value="1"/>
</dbReference>
<organism evidence="4 5">
    <name type="scientific">Paludibaculum fermentans</name>
    <dbReference type="NCBI Taxonomy" id="1473598"/>
    <lineage>
        <taxon>Bacteria</taxon>
        <taxon>Pseudomonadati</taxon>
        <taxon>Acidobacteriota</taxon>
        <taxon>Terriglobia</taxon>
        <taxon>Bryobacterales</taxon>
        <taxon>Bryobacteraceae</taxon>
        <taxon>Paludibaculum</taxon>
    </lineage>
</organism>
<keyword evidence="2" id="KW-0067">ATP-binding</keyword>
<keyword evidence="1" id="KW-0436">Ligase</keyword>
<gene>
    <name evidence="4" type="ORF">IRI77_12300</name>
</gene>
<dbReference type="GO" id="GO:0005524">
    <property type="term" value="F:ATP binding"/>
    <property type="evidence" value="ECO:0007669"/>
    <property type="project" value="UniProtKB-UniRule"/>
</dbReference>
<evidence type="ECO:0000313" key="4">
    <source>
        <dbReference type="EMBL" id="QOY90688.1"/>
    </source>
</evidence>
<dbReference type="Gene3D" id="3.30.1490.20">
    <property type="entry name" value="ATP-grasp fold, A domain"/>
    <property type="match status" value="1"/>
</dbReference>
<dbReference type="Proteomes" id="UP000593892">
    <property type="component" value="Chromosome"/>
</dbReference>
<keyword evidence="5" id="KW-1185">Reference proteome</keyword>
<accession>A0A7S7NVV2</accession>
<dbReference type="SUPFAM" id="SSF56059">
    <property type="entry name" value="Glutathione synthetase ATP-binding domain-like"/>
    <property type="match status" value="1"/>
</dbReference>
<proteinExistence type="predicted"/>
<dbReference type="AlphaFoldDB" id="A0A7S7NVV2"/>